<keyword evidence="2" id="KW-1185">Reference proteome</keyword>
<accession>A0A9W6NCK6</accession>
<name>A0A9W6NCK6_9HYPH</name>
<evidence type="ECO:0000313" key="1">
    <source>
        <dbReference type="EMBL" id="GLK86664.1"/>
    </source>
</evidence>
<reference evidence="1" key="2">
    <citation type="submission" date="2023-01" db="EMBL/GenBank/DDBJ databases">
        <authorList>
            <person name="Sun Q."/>
            <person name="Evtushenko L."/>
        </authorList>
    </citation>
    <scope>NUCLEOTIDE SEQUENCE</scope>
    <source>
        <strain evidence="1">VKM B-2789</strain>
    </source>
</reference>
<dbReference type="EMBL" id="BSFM01000021">
    <property type="protein sequence ID" value="GLK86664.1"/>
    <property type="molecule type" value="Genomic_DNA"/>
</dbReference>
<reference evidence="1" key="1">
    <citation type="journal article" date="2014" name="Int. J. Syst. Evol. Microbiol.">
        <title>Complete genome sequence of Corynebacterium casei LMG S-19264T (=DSM 44701T), isolated from a smear-ripened cheese.</title>
        <authorList>
            <consortium name="US DOE Joint Genome Institute (JGI-PGF)"/>
            <person name="Walter F."/>
            <person name="Albersmeier A."/>
            <person name="Kalinowski J."/>
            <person name="Ruckert C."/>
        </authorList>
    </citation>
    <scope>NUCLEOTIDE SEQUENCE</scope>
    <source>
        <strain evidence="1">VKM B-2789</strain>
    </source>
</reference>
<evidence type="ECO:0000313" key="2">
    <source>
        <dbReference type="Proteomes" id="UP001143330"/>
    </source>
</evidence>
<dbReference type="Proteomes" id="UP001143330">
    <property type="component" value="Unassembled WGS sequence"/>
</dbReference>
<proteinExistence type="predicted"/>
<dbReference type="AlphaFoldDB" id="A0A9W6NCK6"/>
<protein>
    <submittedName>
        <fullName evidence="1">Uncharacterized protein</fullName>
    </submittedName>
</protein>
<organism evidence="1 2">
    <name type="scientific">Ancylobacter defluvii</name>
    <dbReference type="NCBI Taxonomy" id="1282440"/>
    <lineage>
        <taxon>Bacteria</taxon>
        <taxon>Pseudomonadati</taxon>
        <taxon>Pseudomonadota</taxon>
        <taxon>Alphaproteobacteria</taxon>
        <taxon>Hyphomicrobiales</taxon>
        <taxon>Xanthobacteraceae</taxon>
        <taxon>Ancylobacter</taxon>
    </lineage>
</organism>
<dbReference type="RefSeq" id="WP_213363698.1">
    <property type="nucleotide sequence ID" value="NZ_BSFM01000021.1"/>
</dbReference>
<sequence>MSALYATEAQLCAEFIDAIGADWTAYAETYGWDILLVRKADGFQIGIQAKLSLNAKVLTQAVETYAWSEMPAPDCRALLVPKGYTRDLEPITAYIGLTIIRLMPREERSRYHAFRPDLPTIERWFRDEWHEWAPSQRCPLPEYVPDVPAGASAPLQLTNWKISALKLAALLERRGFLLRSDFKHLRIDHRRWTAPGTGWLRQRQDEQWGTTAPRYIPGPHLPDFKAQHPRVYAEIVADIAKWGPADIEAPAS</sequence>
<comment type="caution">
    <text evidence="1">The sequence shown here is derived from an EMBL/GenBank/DDBJ whole genome shotgun (WGS) entry which is preliminary data.</text>
</comment>
<gene>
    <name evidence="1" type="ORF">GCM10017653_47340</name>
</gene>